<proteinExistence type="predicted"/>
<evidence type="ECO:0000313" key="5">
    <source>
        <dbReference type="EMBL" id="CAD6494189.1"/>
    </source>
</evidence>
<keyword evidence="2" id="KW-0677">Repeat</keyword>
<dbReference type="InterPro" id="IPR007742">
    <property type="entry name" value="NosD_dom"/>
</dbReference>
<dbReference type="InterPro" id="IPR012334">
    <property type="entry name" value="Pectin_lyas_fold"/>
</dbReference>
<dbReference type="Gene3D" id="2.160.20.10">
    <property type="entry name" value="Single-stranded right-handed beta-helix, Pectin lyase-like"/>
    <property type="match status" value="1"/>
</dbReference>
<comment type="pathway">
    <text evidence="1">Protein modification; protein ubiquitination.</text>
</comment>
<dbReference type="InterPro" id="IPR022441">
    <property type="entry name" value="Para_beta_helix_rpt-2"/>
</dbReference>
<gene>
    <name evidence="5" type="ORF">FFODKBPE_00645</name>
</gene>
<dbReference type="InterPro" id="IPR006626">
    <property type="entry name" value="PbH1"/>
</dbReference>
<evidence type="ECO:0000256" key="2">
    <source>
        <dbReference type="ARBA" id="ARBA00022737"/>
    </source>
</evidence>
<organism evidence="5 6">
    <name type="scientific">Candidatus Argoarchaeum ethanivorans</name>
    <dbReference type="NCBI Taxonomy" id="2608793"/>
    <lineage>
        <taxon>Archaea</taxon>
        <taxon>Methanobacteriati</taxon>
        <taxon>Methanobacteriota</taxon>
        <taxon>Stenosarchaea group</taxon>
        <taxon>Methanomicrobia</taxon>
        <taxon>Methanosarcinales</taxon>
        <taxon>Methanosarcinales incertae sedis</taxon>
        <taxon>GOM Arc I cluster</taxon>
        <taxon>Candidatus Argoarchaeum</taxon>
    </lineage>
</organism>
<dbReference type="AlphaFoldDB" id="A0A811TFF6"/>
<reference evidence="5" key="1">
    <citation type="submission" date="2020-10" db="EMBL/GenBank/DDBJ databases">
        <authorList>
            <person name="Hahn C.J."/>
            <person name="Laso-Perez R."/>
            <person name="Vulcano F."/>
            <person name="Vaziourakis K.-M."/>
            <person name="Stokke R."/>
            <person name="Steen I.H."/>
            <person name="Teske A."/>
            <person name="Boetius A."/>
            <person name="Liebeke M."/>
            <person name="Amann R."/>
            <person name="Knittel K."/>
        </authorList>
    </citation>
    <scope>NUCLEOTIDE SEQUENCE</scope>
    <source>
        <strain evidence="5">Gfbio:e3339647-f889-4370-9287-4fb5cb688e4c:AG394J04_GoMArc1</strain>
    </source>
</reference>
<dbReference type="Proteomes" id="UP000603056">
    <property type="component" value="Unassembled WGS sequence"/>
</dbReference>
<accession>A0A811TFF6</accession>
<dbReference type="InterPro" id="IPR051550">
    <property type="entry name" value="SCF-Subunits/Alg-Epimerases"/>
</dbReference>
<evidence type="ECO:0000256" key="1">
    <source>
        <dbReference type="ARBA" id="ARBA00004906"/>
    </source>
</evidence>
<dbReference type="SMART" id="SM00710">
    <property type="entry name" value="PbH1"/>
    <property type="match status" value="3"/>
</dbReference>
<dbReference type="InterPro" id="IPR011050">
    <property type="entry name" value="Pectin_lyase_fold/virulence"/>
</dbReference>
<dbReference type="PANTHER" id="PTHR22990:SF15">
    <property type="entry name" value="F-BOX ONLY PROTEIN 10"/>
    <property type="match status" value="1"/>
</dbReference>
<name>A0A811TFF6_9EURY</name>
<comment type="caution">
    <text evidence="5">The sequence shown here is derived from an EMBL/GenBank/DDBJ whole genome shotgun (WGS) entry which is preliminary data.</text>
</comment>
<keyword evidence="3" id="KW-0833">Ubl conjugation pathway</keyword>
<evidence type="ECO:0000259" key="4">
    <source>
        <dbReference type="Pfam" id="PF05048"/>
    </source>
</evidence>
<sequence>METTVEGPCDVSFYWKVDSQYEHDYLRFYIDGAEQDKISGSTSWAQKTYSISGGSHTLTWKYTKDSSGSNPGDCSWVDMVSITEDWCAAESAVHQAKISEPDDVLNPLRRMRDDSLKDDYVARYYDYSPDLVKVMAKNPALVYETASLIVKHSTVVEHHVKGIKDEKVITRGDVEELVSFAEKLRIGVLANSEQIGIGAERSEEIVNFIDEFKEQIEASLGKTFSEALRDSVYYKSKGVTELNVTPAVVVQGETVSITGKALPNEPVWLKFSFAISLPVSEGNYSRDFTGIHLPTGNKSLFLTVENVKDIQIIFEAGGDTIEYYSNVTGGIFTIFIPETDIPPGKCNITVCGNATDDATSVNLTTDMSIKVIADSNGDFSLNISTEGVPIGEYQITAGAIERTVLVVSALVHNLNTGENFSTIQAAVDAVNTTDGHTITVAPITYNENVNVYKSLTIKSTSGNPDDAMVQALDSNDHVFEVTADYVNLLGFTATGATGDEKAGIYLYSVKHCIISDNNASNNYYGIRVAGSSSYCEIDNNIVLNNLNAGISVK</sequence>
<dbReference type="NCBIfam" id="TIGR03804">
    <property type="entry name" value="para_beta_helix"/>
    <property type="match status" value="1"/>
</dbReference>
<evidence type="ECO:0000313" key="6">
    <source>
        <dbReference type="Proteomes" id="UP000603056"/>
    </source>
</evidence>
<evidence type="ECO:0000256" key="3">
    <source>
        <dbReference type="ARBA" id="ARBA00022786"/>
    </source>
</evidence>
<dbReference type="PANTHER" id="PTHR22990">
    <property type="entry name" value="F-BOX ONLY PROTEIN"/>
    <property type="match status" value="1"/>
</dbReference>
<feature type="domain" description="Periplasmic copper-binding protein NosD beta helix" evidence="4">
    <location>
        <begin position="460"/>
        <end position="552"/>
    </location>
</feature>
<dbReference type="EMBL" id="CAJHIP010000049">
    <property type="protein sequence ID" value="CAD6494189.1"/>
    <property type="molecule type" value="Genomic_DNA"/>
</dbReference>
<dbReference type="SUPFAM" id="SSF51126">
    <property type="entry name" value="Pectin lyase-like"/>
    <property type="match status" value="1"/>
</dbReference>
<dbReference type="Pfam" id="PF05048">
    <property type="entry name" value="NosD"/>
    <property type="match status" value="1"/>
</dbReference>
<protein>
    <recommendedName>
        <fullName evidence="4">Periplasmic copper-binding protein NosD beta helix domain-containing protein</fullName>
    </recommendedName>
</protein>